<name>D9PXV4_METTM</name>
<dbReference type="RefSeq" id="WP_013296263.1">
    <property type="nucleotide sequence ID" value="NC_014408.1"/>
</dbReference>
<proteinExistence type="predicted"/>
<dbReference type="PaxDb" id="79929-MTBMA_c14730"/>
<reference key="1">
    <citation type="submission" date="2009-08" db="EMBL/GenBank/DDBJ databases">
        <title>The genome sequence of Methanothermobacter marburgensis.</title>
        <authorList>
            <person name="Kaster A."/>
            <person name="Seedorf H."/>
            <person name="Goenrich M."/>
            <person name="Wiezer A."/>
            <person name="Liesegang H."/>
            <person name="Thauer R."/>
            <person name="Gottschalk G."/>
        </authorList>
    </citation>
    <scope>NUCLEOTIDE SEQUENCE</scope>
    <source>
        <strain>Marburg</strain>
    </source>
</reference>
<dbReference type="GeneID" id="9705182"/>
<keyword evidence="3" id="KW-1185">Reference proteome</keyword>
<protein>
    <submittedName>
        <fullName evidence="2">Uncharacterized protein</fullName>
    </submittedName>
</protein>
<sequence>MNIKEILITSYCSPLVAAIFSFVAPFLCSHLIRFNLKFVYSYSNMICQFSIILITVWIITVFIRRRMRYMVHPYAAGSAMGWVVNFELRYDGLLWRIRTPNPVNRSQVNERLVNIEGPRCPKCETDLEQVDKFYWYDIRCPYCNFSKKTWLHIAKSEERVAKIARRQLEKLKK</sequence>
<dbReference type="OrthoDB" id="385439at2157"/>
<dbReference type="HOGENOM" id="CLU_1544232_0_0_2"/>
<keyword evidence="1" id="KW-1133">Transmembrane helix</keyword>
<evidence type="ECO:0000313" key="3">
    <source>
        <dbReference type="Proteomes" id="UP000000345"/>
    </source>
</evidence>
<reference evidence="2 3" key="2">
    <citation type="journal article" date="2010" name="J. Bacteriol.">
        <title>Complete genome sequence of Methanothermobacter marburgensis, a methanoarchaeon model organism.</title>
        <authorList>
            <person name="Liesegang H."/>
            <person name="Kaster A.K."/>
            <person name="Wiezer A."/>
            <person name="Goenrich M."/>
            <person name="Wollherr A."/>
            <person name="Seedorf H."/>
            <person name="Gottschalk G."/>
            <person name="Thauer R.K."/>
        </authorList>
    </citation>
    <scope>NUCLEOTIDE SEQUENCE [LARGE SCALE GENOMIC DNA]</scope>
    <source>
        <strain evidence="3">ATCC BAA-927 / DSM 2133 / JCM 14651 / NBRC 100331 / OCM 82 / Marburg</strain>
    </source>
</reference>
<keyword evidence="1" id="KW-0472">Membrane</keyword>
<dbReference type="EMBL" id="CP001710">
    <property type="protein sequence ID" value="ADL59052.1"/>
    <property type="molecule type" value="Genomic_DNA"/>
</dbReference>
<feature type="transmembrane region" description="Helical" evidence="1">
    <location>
        <begin position="12"/>
        <end position="32"/>
    </location>
</feature>
<dbReference type="Proteomes" id="UP000000345">
    <property type="component" value="Chromosome"/>
</dbReference>
<organism evidence="2 3">
    <name type="scientific">Methanothermobacter marburgensis (strain ATCC BAA-927 / DSM 2133 / JCM 14651 / NBRC 100331 / OCM 82 / Marburg)</name>
    <name type="common">Methanobacterium thermoautotrophicum</name>
    <dbReference type="NCBI Taxonomy" id="79929"/>
    <lineage>
        <taxon>Archaea</taxon>
        <taxon>Methanobacteriati</taxon>
        <taxon>Methanobacteriota</taxon>
        <taxon>Methanomada group</taxon>
        <taxon>Methanobacteria</taxon>
        <taxon>Methanobacteriales</taxon>
        <taxon>Methanobacteriaceae</taxon>
        <taxon>Methanothermobacter</taxon>
    </lineage>
</organism>
<gene>
    <name evidence="2" type="ordered locus">MTBMA_c14730</name>
</gene>
<evidence type="ECO:0000313" key="2">
    <source>
        <dbReference type="EMBL" id="ADL59052.1"/>
    </source>
</evidence>
<dbReference type="KEGG" id="mmg:MTBMA_c14730"/>
<accession>D9PXV4</accession>
<keyword evidence="1" id="KW-0812">Transmembrane</keyword>
<dbReference type="GeneID" id="77400246"/>
<feature type="transmembrane region" description="Helical" evidence="1">
    <location>
        <begin position="38"/>
        <end position="63"/>
    </location>
</feature>
<dbReference type="STRING" id="79929.MTBMA_c14730"/>
<dbReference type="AlphaFoldDB" id="D9PXV4"/>
<evidence type="ECO:0000256" key="1">
    <source>
        <dbReference type="SAM" id="Phobius"/>
    </source>
</evidence>